<reference evidence="6" key="2">
    <citation type="submission" date="2021-01" db="EMBL/GenBank/DDBJ databases">
        <authorList>
            <person name="Schikora-Tamarit M.A."/>
        </authorList>
    </citation>
    <scope>NUCLEOTIDE SEQUENCE</scope>
    <source>
        <strain evidence="6">CBS6075</strain>
    </source>
</reference>
<name>A0A9P8PGH5_9ASCO</name>
<dbReference type="PANTHER" id="PTHR47981">
    <property type="entry name" value="RAB FAMILY"/>
    <property type="match status" value="1"/>
</dbReference>
<dbReference type="PROSITE" id="PS51419">
    <property type="entry name" value="RAB"/>
    <property type="match status" value="1"/>
</dbReference>
<gene>
    <name evidence="6" type="ORF">OGAPHI_000034</name>
</gene>
<proteinExistence type="inferred from homology"/>
<dbReference type="InterPro" id="IPR001806">
    <property type="entry name" value="Small_GTPase"/>
</dbReference>
<dbReference type="SMART" id="SM00174">
    <property type="entry name" value="RHO"/>
    <property type="match status" value="1"/>
</dbReference>
<dbReference type="Gene3D" id="3.40.50.300">
    <property type="entry name" value="P-loop containing nucleotide triphosphate hydrolases"/>
    <property type="match status" value="1"/>
</dbReference>
<dbReference type="EMBL" id="JAEUBE010000042">
    <property type="protein sequence ID" value="KAH3671848.1"/>
    <property type="molecule type" value="Genomic_DNA"/>
</dbReference>
<dbReference type="GO" id="GO:0005525">
    <property type="term" value="F:GTP binding"/>
    <property type="evidence" value="ECO:0007669"/>
    <property type="project" value="UniProtKB-KW"/>
</dbReference>
<dbReference type="SMART" id="SM00175">
    <property type="entry name" value="RAB"/>
    <property type="match status" value="1"/>
</dbReference>
<dbReference type="InterPro" id="IPR027417">
    <property type="entry name" value="P-loop_NTPase"/>
</dbReference>
<dbReference type="Proteomes" id="UP000769157">
    <property type="component" value="Unassembled WGS sequence"/>
</dbReference>
<dbReference type="OrthoDB" id="9989112at2759"/>
<dbReference type="GeneID" id="70232002"/>
<dbReference type="Pfam" id="PF00071">
    <property type="entry name" value="Ras"/>
    <property type="match status" value="1"/>
</dbReference>
<dbReference type="SUPFAM" id="SSF52540">
    <property type="entry name" value="P-loop containing nucleoside triphosphate hydrolases"/>
    <property type="match status" value="1"/>
</dbReference>
<accession>A0A9P8PGH5</accession>
<dbReference type="GO" id="GO:0003924">
    <property type="term" value="F:GTPase activity"/>
    <property type="evidence" value="ECO:0007669"/>
    <property type="project" value="InterPro"/>
</dbReference>
<dbReference type="GO" id="GO:0032889">
    <property type="term" value="P:regulation of vacuole fusion, non-autophagic"/>
    <property type="evidence" value="ECO:0007669"/>
    <property type="project" value="TreeGrafter"/>
</dbReference>
<reference evidence="6" key="1">
    <citation type="journal article" date="2021" name="Open Biol.">
        <title>Shared evolutionary footprints suggest mitochondrial oxidative damage underlies multiple complex I losses in fungi.</title>
        <authorList>
            <person name="Schikora-Tamarit M.A."/>
            <person name="Marcet-Houben M."/>
            <person name="Nosek J."/>
            <person name="Gabaldon T."/>
        </authorList>
    </citation>
    <scope>NUCLEOTIDE SEQUENCE</scope>
    <source>
        <strain evidence="6">CBS6075</strain>
    </source>
</reference>
<dbReference type="PROSITE" id="PS51421">
    <property type="entry name" value="RAS"/>
    <property type="match status" value="1"/>
</dbReference>
<keyword evidence="2" id="KW-0488">Methylation</keyword>
<comment type="similarity">
    <text evidence="1">Belongs to the small GTPase superfamily. Rab family.</text>
</comment>
<dbReference type="RefSeq" id="XP_046064963.1">
    <property type="nucleotide sequence ID" value="XM_046204588.1"/>
</dbReference>
<keyword evidence="5" id="KW-0449">Lipoprotein</keyword>
<dbReference type="CDD" id="cd00154">
    <property type="entry name" value="Rab"/>
    <property type="match status" value="1"/>
</dbReference>
<dbReference type="PANTHER" id="PTHR47981:SF20">
    <property type="entry name" value="RAS-RELATED PROTEIN RAB-7A"/>
    <property type="match status" value="1"/>
</dbReference>
<dbReference type="GO" id="GO:0000329">
    <property type="term" value="C:fungal-type vacuole membrane"/>
    <property type="evidence" value="ECO:0007669"/>
    <property type="project" value="TreeGrafter"/>
</dbReference>
<evidence type="ECO:0000313" key="6">
    <source>
        <dbReference type="EMBL" id="KAH3671848.1"/>
    </source>
</evidence>
<keyword evidence="3" id="KW-0547">Nucleotide-binding</keyword>
<dbReference type="NCBIfam" id="TIGR00231">
    <property type="entry name" value="small_GTP"/>
    <property type="match status" value="1"/>
</dbReference>
<evidence type="ECO:0000313" key="7">
    <source>
        <dbReference type="Proteomes" id="UP000769157"/>
    </source>
</evidence>
<comment type="caution">
    <text evidence="6">The sequence shown here is derived from an EMBL/GenBank/DDBJ whole genome shotgun (WGS) entry which is preliminary data.</text>
</comment>
<dbReference type="SMART" id="SM00176">
    <property type="entry name" value="RAN"/>
    <property type="match status" value="1"/>
</dbReference>
<keyword evidence="4" id="KW-0342">GTP-binding</keyword>
<dbReference type="FunFam" id="3.40.50.300:FF:001447">
    <property type="entry name" value="Ras-related protein Rab-1B"/>
    <property type="match status" value="1"/>
</dbReference>
<evidence type="ECO:0000256" key="4">
    <source>
        <dbReference type="ARBA" id="ARBA00023134"/>
    </source>
</evidence>
<protein>
    <submittedName>
        <fullName evidence="6">Uncharacterized protein</fullName>
    </submittedName>
</protein>
<dbReference type="AlphaFoldDB" id="A0A9P8PGH5"/>
<sequence length="205" mass="23049">MADRSLKVVLLGDQGVGKTSIRSQYVQRHFASSYRATVGANFLSYGVRTKTGDVLQLQIWDTAGQERFNAMSRAFYRGADIAVLVYDVTSAESFYHLQRWLDNFIEHCNNPRPRVLVVGNKKDQHAAQQISRRQAVEYAQGITAGLVDDAKLSVLETSAKQYQDVERVFQRCADLGTDILQHLEPIELEFDQVDLTASKKSQGCC</sequence>
<keyword evidence="5" id="KW-0636">Prenylation</keyword>
<evidence type="ECO:0000256" key="3">
    <source>
        <dbReference type="ARBA" id="ARBA00022741"/>
    </source>
</evidence>
<dbReference type="SMART" id="SM00173">
    <property type="entry name" value="RAS"/>
    <property type="match status" value="1"/>
</dbReference>
<keyword evidence="7" id="KW-1185">Reference proteome</keyword>
<dbReference type="PRINTS" id="PR00449">
    <property type="entry name" value="RASTRNSFRMNG"/>
</dbReference>
<evidence type="ECO:0000256" key="2">
    <source>
        <dbReference type="ARBA" id="ARBA00022481"/>
    </source>
</evidence>
<dbReference type="PROSITE" id="PS51420">
    <property type="entry name" value="RHO"/>
    <property type="match status" value="1"/>
</dbReference>
<dbReference type="GO" id="GO:0005770">
    <property type="term" value="C:late endosome"/>
    <property type="evidence" value="ECO:0007669"/>
    <property type="project" value="TreeGrafter"/>
</dbReference>
<evidence type="ECO:0000256" key="1">
    <source>
        <dbReference type="ARBA" id="ARBA00006270"/>
    </source>
</evidence>
<dbReference type="InterPro" id="IPR005225">
    <property type="entry name" value="Small_GTP-bd"/>
</dbReference>
<evidence type="ECO:0000256" key="5">
    <source>
        <dbReference type="ARBA" id="ARBA00023289"/>
    </source>
</evidence>
<organism evidence="6 7">
    <name type="scientific">Ogataea philodendri</name>
    <dbReference type="NCBI Taxonomy" id="1378263"/>
    <lineage>
        <taxon>Eukaryota</taxon>
        <taxon>Fungi</taxon>
        <taxon>Dikarya</taxon>
        <taxon>Ascomycota</taxon>
        <taxon>Saccharomycotina</taxon>
        <taxon>Pichiomycetes</taxon>
        <taxon>Pichiales</taxon>
        <taxon>Pichiaceae</taxon>
        <taxon>Ogataea</taxon>
    </lineage>
</organism>